<name>A0AC61S8M1_9EURY</name>
<comment type="caution">
    <text evidence="1">The sequence shown here is derived from an EMBL/GenBank/DDBJ whole genome shotgun (WGS) entry which is preliminary data.</text>
</comment>
<organism evidence="1 2">
    <name type="scientific">Candidatus Methanomarinus sp</name>
    <dbReference type="NCBI Taxonomy" id="3386244"/>
    <lineage>
        <taxon>Archaea</taxon>
        <taxon>Methanobacteriati</taxon>
        <taxon>Methanobacteriota</taxon>
        <taxon>Stenosarchaea group</taxon>
        <taxon>Methanomicrobia</taxon>
        <taxon>Methanosarcinales</taxon>
        <taxon>ANME-2 cluster</taxon>
        <taxon>Candidatus Methanocomedenaceae</taxon>
        <taxon>Candidatus Methanomarinus</taxon>
    </lineage>
</organism>
<sequence length="288" mass="33897">MNLKNTYFKKGDFLQTETIKLARIVINYWGKKSFDELLKSVFLNKKAYTSKSYFYHFDHTELINGCYYGEINKTKLRKSHKELTSKESFEYKDTELDELYEYVRFAIFSDHSIAITSKSKFNSDEFIKIFKELFILNCEEFAQIQLNYRISDDDVFLMINDFWKLIEVIIKKLQKSNPSPRPTFEKIEKFMKEEKTDEYSATFSSDKNSETGLTRDYKSHIMSGISLTDAGYGDECVIKGITKDNEMVIFNTKDKIIQSRIIKAGNNVEFINLVLNKFSDFIKHEKGE</sequence>
<gene>
    <name evidence="1" type="ORF">C5S46_07595</name>
</gene>
<proteinExistence type="predicted"/>
<dbReference type="EMBL" id="QYBA01000261">
    <property type="protein sequence ID" value="TKY91096.1"/>
    <property type="molecule type" value="Genomic_DNA"/>
</dbReference>
<reference evidence="1" key="1">
    <citation type="submission" date="2018-09" db="EMBL/GenBank/DDBJ databases">
        <title>A genomic encyclopedia of anaerobic methanotrophic archaea.</title>
        <authorList>
            <person name="Skennerton C.T."/>
            <person name="Chadwick G.L."/>
            <person name="Laso-Perez R."/>
            <person name="Leu A.O."/>
            <person name="Speth D.R."/>
            <person name="Yu H."/>
            <person name="Morgan-Lang C."/>
            <person name="Hatzenpichler R."/>
            <person name="Goudeau D."/>
            <person name="Malmstrom R."/>
            <person name="Woyke T."/>
            <person name="Hallam S."/>
            <person name="Tyson G.W."/>
            <person name="Wegener G."/>
            <person name="Boetius A."/>
            <person name="Orphan V.J."/>
        </authorList>
    </citation>
    <scope>NUCLEOTIDE SEQUENCE</scope>
    <source>
        <strain evidence="1">CONS3730D10UFb2</strain>
    </source>
</reference>
<accession>A0AC61S8M1</accession>
<dbReference type="Proteomes" id="UP000315423">
    <property type="component" value="Unassembled WGS sequence"/>
</dbReference>
<protein>
    <submittedName>
        <fullName evidence="1">Uncharacterized protein</fullName>
    </submittedName>
</protein>
<evidence type="ECO:0000313" key="2">
    <source>
        <dbReference type="Proteomes" id="UP000315423"/>
    </source>
</evidence>
<evidence type="ECO:0000313" key="1">
    <source>
        <dbReference type="EMBL" id="TKY91096.1"/>
    </source>
</evidence>